<dbReference type="SUPFAM" id="SSF56112">
    <property type="entry name" value="Protein kinase-like (PK-like)"/>
    <property type="match status" value="1"/>
</dbReference>
<dbReference type="GO" id="GO:0005524">
    <property type="term" value="F:ATP binding"/>
    <property type="evidence" value="ECO:0007669"/>
    <property type="project" value="UniProtKB-UniRule"/>
</dbReference>
<evidence type="ECO:0000256" key="3">
    <source>
        <dbReference type="ARBA" id="ARBA00022777"/>
    </source>
</evidence>
<dbReference type="SMART" id="SM00220">
    <property type="entry name" value="S_TKc"/>
    <property type="match status" value="1"/>
</dbReference>
<evidence type="ECO:0000259" key="8">
    <source>
        <dbReference type="PROSITE" id="PS50011"/>
    </source>
</evidence>
<organism evidence="9 10">
    <name type="scientific">Gossypium aridum</name>
    <name type="common">American cotton</name>
    <name type="synonym">Erioxylum aridum</name>
    <dbReference type="NCBI Taxonomy" id="34290"/>
    <lineage>
        <taxon>Eukaryota</taxon>
        <taxon>Viridiplantae</taxon>
        <taxon>Streptophyta</taxon>
        <taxon>Embryophyta</taxon>
        <taxon>Tracheophyta</taxon>
        <taxon>Spermatophyta</taxon>
        <taxon>Magnoliopsida</taxon>
        <taxon>eudicotyledons</taxon>
        <taxon>Gunneridae</taxon>
        <taxon>Pentapetalae</taxon>
        <taxon>rosids</taxon>
        <taxon>malvids</taxon>
        <taxon>Malvales</taxon>
        <taxon>Malvaceae</taxon>
        <taxon>Malvoideae</taxon>
        <taxon>Gossypium</taxon>
    </lineage>
</organism>
<sequence>MDWTRGGTIGRGSTSVVSVATDNYSGDVFAVKSSELYRAESLKREQRILSTLSCPHVVAYKGCDVSSENGKVLYNLFMEYAPKGTVVDAIEKHGGGLDEATVRSYTRGILLGLRFLHGNGIVHCDIKGRNILVTDDDGVKIADLGCAKRVNGVSSSVSGTPLYMAPEVARGEQQGFPADIWALGCTVIEMATGKAPWPDVDDPLSALYRIGFSSDVPEIPNNISKQAKDFLTKCLKRNPFERWSVIQLLAHEFVNESKFAVNGRDGSQSETPTSVLNRQLWDSMEEIDTNQILSKKPCFPTNCLMKRIQLLVEDDPVFSLRMPNWDCDENWVTVRSNGNLEEEAWVSSNNVDEPHMNDDYGLGLEISGQKTSNNFESGCKTSSFKACKYVTFILCTKLNYCNDRYTFNAILPVVVIGILSSYLLTHKPTGYRYSHCVECVHLRVVDDAVKNDGI</sequence>
<dbReference type="PANTHER" id="PTHR48011">
    <property type="entry name" value="CCR4-NOT TRANSCRIPTIONAL COMPLEX SUBUNIT CAF120-RELATED"/>
    <property type="match status" value="1"/>
</dbReference>
<evidence type="ECO:0000313" key="9">
    <source>
        <dbReference type="EMBL" id="MBA0695291.1"/>
    </source>
</evidence>
<evidence type="ECO:0000256" key="1">
    <source>
        <dbReference type="ARBA" id="ARBA00022679"/>
    </source>
</evidence>
<evidence type="ECO:0000256" key="2">
    <source>
        <dbReference type="ARBA" id="ARBA00022741"/>
    </source>
</evidence>
<dbReference type="Gene3D" id="1.10.510.10">
    <property type="entry name" value="Transferase(Phosphotransferase) domain 1"/>
    <property type="match status" value="1"/>
</dbReference>
<name>A0A7J8Y6S1_GOSAI</name>
<keyword evidence="3" id="KW-0418">Kinase</keyword>
<evidence type="ECO:0000256" key="4">
    <source>
        <dbReference type="ARBA" id="ARBA00022840"/>
    </source>
</evidence>
<dbReference type="PROSITE" id="PS50011">
    <property type="entry name" value="PROTEIN_KINASE_DOM"/>
    <property type="match status" value="1"/>
</dbReference>
<keyword evidence="4 5" id="KW-0067">ATP-binding</keyword>
<dbReference type="PROSITE" id="PS00107">
    <property type="entry name" value="PROTEIN_KINASE_ATP"/>
    <property type="match status" value="1"/>
</dbReference>
<feature type="binding site" evidence="5">
    <location>
        <position position="32"/>
    </location>
    <ligand>
        <name>ATP</name>
        <dbReference type="ChEBI" id="CHEBI:30616"/>
    </ligand>
</feature>
<dbReference type="InterPro" id="IPR052751">
    <property type="entry name" value="Plant_MAPKKK"/>
</dbReference>
<keyword evidence="7" id="KW-1133">Transmembrane helix</keyword>
<dbReference type="PANTHER" id="PTHR48011:SF6">
    <property type="entry name" value="PROTEIN KINASE DOMAIN-CONTAINING PROTEIN"/>
    <property type="match status" value="1"/>
</dbReference>
<dbReference type="EMBL" id="JABFAA010000011">
    <property type="protein sequence ID" value="MBA0695291.1"/>
    <property type="molecule type" value="Genomic_DNA"/>
</dbReference>
<dbReference type="GO" id="GO:0007165">
    <property type="term" value="P:signal transduction"/>
    <property type="evidence" value="ECO:0007669"/>
    <property type="project" value="TreeGrafter"/>
</dbReference>
<proteinExistence type="inferred from homology"/>
<keyword evidence="7" id="KW-0472">Membrane</keyword>
<comment type="similarity">
    <text evidence="6">Belongs to the protein kinase superfamily.</text>
</comment>
<accession>A0A7J8Y6S1</accession>
<gene>
    <name evidence="9" type="ORF">Goari_001923</name>
</gene>
<keyword evidence="10" id="KW-1185">Reference proteome</keyword>
<dbReference type="GO" id="GO:0004674">
    <property type="term" value="F:protein serine/threonine kinase activity"/>
    <property type="evidence" value="ECO:0007669"/>
    <property type="project" value="UniProtKB-KW"/>
</dbReference>
<evidence type="ECO:0000313" key="10">
    <source>
        <dbReference type="Proteomes" id="UP000593577"/>
    </source>
</evidence>
<feature type="domain" description="Protein kinase" evidence="8">
    <location>
        <begin position="3"/>
        <end position="254"/>
    </location>
</feature>
<evidence type="ECO:0000256" key="7">
    <source>
        <dbReference type="SAM" id="Phobius"/>
    </source>
</evidence>
<keyword evidence="6" id="KW-0723">Serine/threonine-protein kinase</keyword>
<keyword evidence="2 5" id="KW-0547">Nucleotide-binding</keyword>
<dbReference type="PROSITE" id="PS00108">
    <property type="entry name" value="PROTEIN_KINASE_ST"/>
    <property type="match status" value="1"/>
</dbReference>
<dbReference type="InterPro" id="IPR011009">
    <property type="entry name" value="Kinase-like_dom_sf"/>
</dbReference>
<dbReference type="Proteomes" id="UP000593577">
    <property type="component" value="Unassembled WGS sequence"/>
</dbReference>
<dbReference type="CDD" id="cd06606">
    <property type="entry name" value="STKc_MAPKKK"/>
    <property type="match status" value="1"/>
</dbReference>
<feature type="transmembrane region" description="Helical" evidence="7">
    <location>
        <begin position="405"/>
        <end position="424"/>
    </location>
</feature>
<dbReference type="InterPro" id="IPR017441">
    <property type="entry name" value="Protein_kinase_ATP_BS"/>
</dbReference>
<reference evidence="9 10" key="1">
    <citation type="journal article" date="2019" name="Genome Biol. Evol.">
        <title>Insights into the evolution of the New World diploid cottons (Gossypium, subgenus Houzingenia) based on genome sequencing.</title>
        <authorList>
            <person name="Grover C.E."/>
            <person name="Arick M.A. 2nd"/>
            <person name="Thrash A."/>
            <person name="Conover J.L."/>
            <person name="Sanders W.S."/>
            <person name="Peterson D.G."/>
            <person name="Frelichowski J.E."/>
            <person name="Scheffler J.A."/>
            <person name="Scheffler B.E."/>
            <person name="Wendel J.F."/>
        </authorList>
    </citation>
    <scope>NUCLEOTIDE SEQUENCE [LARGE SCALE GENOMIC DNA]</scope>
    <source>
        <strain evidence="9">185</strain>
        <tissue evidence="9">Leaf</tissue>
    </source>
</reference>
<protein>
    <recommendedName>
        <fullName evidence="8">Protein kinase domain-containing protein</fullName>
    </recommendedName>
</protein>
<evidence type="ECO:0000256" key="5">
    <source>
        <dbReference type="PROSITE-ProRule" id="PRU10141"/>
    </source>
</evidence>
<dbReference type="Pfam" id="PF00069">
    <property type="entry name" value="Pkinase"/>
    <property type="match status" value="1"/>
</dbReference>
<keyword evidence="1" id="KW-0808">Transferase</keyword>
<dbReference type="AlphaFoldDB" id="A0A7J8Y6S1"/>
<comment type="caution">
    <text evidence="9">The sequence shown here is derived from an EMBL/GenBank/DDBJ whole genome shotgun (WGS) entry which is preliminary data.</text>
</comment>
<dbReference type="InterPro" id="IPR000719">
    <property type="entry name" value="Prot_kinase_dom"/>
</dbReference>
<evidence type="ECO:0000256" key="6">
    <source>
        <dbReference type="RuleBase" id="RU000304"/>
    </source>
</evidence>
<keyword evidence="7" id="KW-0812">Transmembrane</keyword>
<dbReference type="InterPro" id="IPR008271">
    <property type="entry name" value="Ser/Thr_kinase_AS"/>
</dbReference>